<proteinExistence type="inferred from homology"/>
<dbReference type="CDD" id="cd20352">
    <property type="entry name" value="Rcat_RBR_RNF144"/>
    <property type="match status" value="1"/>
</dbReference>
<reference evidence="29" key="1">
    <citation type="submission" date="2019-08" db="EMBL/GenBank/DDBJ databases">
        <title>The improved chromosome-level genome for the pearl oyster Pinctada fucata martensii using PacBio sequencing and Hi-C.</title>
        <authorList>
            <person name="Zheng Z."/>
        </authorList>
    </citation>
    <scope>NUCLEOTIDE SEQUENCE</scope>
    <source>
        <strain evidence="29">ZZ-2019</strain>
        <tissue evidence="29">Adductor muscle</tissue>
    </source>
</reference>
<feature type="transmembrane region" description="Helical" evidence="26">
    <location>
        <begin position="328"/>
        <end position="350"/>
    </location>
</feature>
<gene>
    <name evidence="29" type="ORF">FSP39_023734</name>
</gene>
<dbReference type="GO" id="GO:0016567">
    <property type="term" value="P:protein ubiquitination"/>
    <property type="evidence" value="ECO:0007669"/>
    <property type="project" value="InterPro"/>
</dbReference>
<evidence type="ECO:0000256" key="12">
    <source>
        <dbReference type="ARBA" id="ARBA00022771"/>
    </source>
</evidence>
<evidence type="ECO:0000256" key="15">
    <source>
        <dbReference type="ARBA" id="ARBA00022843"/>
    </source>
</evidence>
<evidence type="ECO:0000256" key="23">
    <source>
        <dbReference type="ARBA" id="ARBA00078867"/>
    </source>
</evidence>
<keyword evidence="12 24" id="KW-0863">Zinc-finger</keyword>
<dbReference type="Pfam" id="PF22191">
    <property type="entry name" value="IBR_1"/>
    <property type="match status" value="1"/>
</dbReference>
<dbReference type="FunFam" id="1.20.120.1750:FF:000010">
    <property type="entry name" value="RBR-type E3 ubiquitin transferase"/>
    <property type="match status" value="1"/>
</dbReference>
<evidence type="ECO:0000256" key="5">
    <source>
        <dbReference type="ARBA" id="ARBA00012251"/>
    </source>
</evidence>
<keyword evidence="6" id="KW-0963">Cytoplasm</keyword>
<dbReference type="InterPro" id="IPR031127">
    <property type="entry name" value="E3_UB_ligase_RBR"/>
</dbReference>
<dbReference type="Gene3D" id="1.20.120.1750">
    <property type="match status" value="1"/>
</dbReference>
<evidence type="ECO:0000256" key="14">
    <source>
        <dbReference type="ARBA" id="ARBA00022833"/>
    </source>
</evidence>
<dbReference type="SMART" id="SM00184">
    <property type="entry name" value="RING"/>
    <property type="match status" value="2"/>
</dbReference>
<evidence type="ECO:0000256" key="7">
    <source>
        <dbReference type="ARBA" id="ARBA00022679"/>
    </source>
</evidence>
<dbReference type="PROSITE" id="PS51873">
    <property type="entry name" value="TRIAD"/>
    <property type="match status" value="1"/>
</dbReference>
<evidence type="ECO:0000259" key="28">
    <source>
        <dbReference type="PROSITE" id="PS51873"/>
    </source>
</evidence>
<feature type="compositionally biased region" description="Basic residues" evidence="25">
    <location>
        <begin position="16"/>
        <end position="29"/>
    </location>
</feature>
<evidence type="ECO:0000256" key="10">
    <source>
        <dbReference type="ARBA" id="ARBA00022723"/>
    </source>
</evidence>
<comment type="pathway">
    <text evidence="4">Protein modification; protein ubiquitination.</text>
</comment>
<keyword evidence="11" id="KW-0677">Repeat</keyword>
<keyword evidence="14" id="KW-0862">Zinc</keyword>
<dbReference type="EC" id="2.3.2.31" evidence="5"/>
<comment type="catalytic activity">
    <reaction evidence="1">
        <text>[E2 ubiquitin-conjugating enzyme]-S-ubiquitinyl-L-cysteine + [acceptor protein]-L-lysine = [E2 ubiquitin-conjugating enzyme]-L-cysteine + [acceptor protein]-N(6)-ubiquitinyl-L-lysine.</text>
        <dbReference type="EC" id="2.3.2.31"/>
    </reaction>
</comment>
<evidence type="ECO:0000256" key="9">
    <source>
        <dbReference type="ARBA" id="ARBA00022703"/>
    </source>
</evidence>
<dbReference type="SMART" id="SM00647">
    <property type="entry name" value="IBR"/>
    <property type="match status" value="2"/>
</dbReference>
<evidence type="ECO:0000256" key="26">
    <source>
        <dbReference type="SAM" id="Phobius"/>
    </source>
</evidence>
<dbReference type="PROSITE" id="PS00518">
    <property type="entry name" value="ZF_RING_1"/>
    <property type="match status" value="1"/>
</dbReference>
<evidence type="ECO:0000256" key="17">
    <source>
        <dbReference type="ARBA" id="ARBA00023128"/>
    </source>
</evidence>
<dbReference type="GO" id="GO:0061630">
    <property type="term" value="F:ubiquitin protein ligase activity"/>
    <property type="evidence" value="ECO:0007669"/>
    <property type="project" value="UniProtKB-EC"/>
</dbReference>
<keyword evidence="18 26" id="KW-0472">Membrane</keyword>
<evidence type="ECO:0000313" key="30">
    <source>
        <dbReference type="Proteomes" id="UP001186944"/>
    </source>
</evidence>
<evidence type="ECO:0000256" key="25">
    <source>
        <dbReference type="SAM" id="MobiDB-lite"/>
    </source>
</evidence>
<evidence type="ECO:0000256" key="1">
    <source>
        <dbReference type="ARBA" id="ARBA00001798"/>
    </source>
</evidence>
<keyword evidence="17" id="KW-0496">Mitochondrion</keyword>
<keyword evidence="8 26" id="KW-0812">Transmembrane</keyword>
<dbReference type="GO" id="GO:0031966">
    <property type="term" value="C:mitochondrial membrane"/>
    <property type="evidence" value="ECO:0007669"/>
    <property type="project" value="UniProtKB-SubCell"/>
</dbReference>
<comment type="function">
    <text evidence="20">E3 ubiquitin-protein ligase which accepts ubiquitin from E2 ubiquitin-conjugating enzymes UBE2L3 and UBE2L6 in the form of a thioester and then directly transfers the ubiquitin to targeted substrates such as LCMT2, thereby promoting their degradation. Induces apoptosis via a p53/TP53-dependent but caspase-independent mechanism. Plays a crucial role in maintaining the genomic stability by controlling the degradation of multiple proteins involved in mitotic progression and DNA damage. Regulates epithelial homeostasis by mediating degradation of CDKN1A and isoform 2 of TP63. Plays a regulatory role in innate immunity by negatively regulating IRF3 activation and IFN-beta production. Mechanistically, inhibits TBK1 phosphorylation and 'Lys-63'-linked polyubiquitination independently of its E3 ligase activity. Alternatively, promotes 'Lys-27' and 'Lys-33'-linked ubiquitination of IFIH1/MDA5, promoting selective autophagic degradation of IFIH1/MDA5 to inhibit antiviral response.</text>
</comment>
<evidence type="ECO:0000256" key="11">
    <source>
        <dbReference type="ARBA" id="ARBA00022737"/>
    </source>
</evidence>
<evidence type="ECO:0000256" key="20">
    <source>
        <dbReference type="ARBA" id="ARBA00060040"/>
    </source>
</evidence>
<dbReference type="GO" id="GO:0008270">
    <property type="term" value="F:zinc ion binding"/>
    <property type="evidence" value="ECO:0007669"/>
    <property type="project" value="UniProtKB-KW"/>
</dbReference>
<dbReference type="InterPro" id="IPR002867">
    <property type="entry name" value="IBR_dom"/>
</dbReference>
<comment type="similarity">
    <text evidence="19">Belongs to the RBR family. RNF144 subfamily.</text>
</comment>
<dbReference type="InterPro" id="IPR017907">
    <property type="entry name" value="Znf_RING_CS"/>
</dbReference>
<dbReference type="CDD" id="cd16632">
    <property type="entry name" value="mRING-HC-C4C4_RBR_RNF144"/>
    <property type="match status" value="1"/>
</dbReference>
<evidence type="ECO:0000256" key="21">
    <source>
        <dbReference type="ARBA" id="ARBA00061765"/>
    </source>
</evidence>
<evidence type="ECO:0000256" key="19">
    <source>
        <dbReference type="ARBA" id="ARBA00038342"/>
    </source>
</evidence>
<feature type="domain" description="RING-type" evidence="27">
    <location>
        <begin position="94"/>
        <end position="140"/>
    </location>
</feature>
<evidence type="ECO:0000313" key="29">
    <source>
        <dbReference type="EMBL" id="KAK3091919.1"/>
    </source>
</evidence>
<dbReference type="Gene3D" id="3.30.40.10">
    <property type="entry name" value="Zinc/RING finger domain, C3HC4 (zinc finger)"/>
    <property type="match status" value="1"/>
</dbReference>
<dbReference type="Proteomes" id="UP001186944">
    <property type="component" value="Unassembled WGS sequence"/>
</dbReference>
<protein>
    <recommendedName>
        <fullName evidence="22">E3 ubiquitin-protein ligase RNF144B</fullName>
        <ecNumber evidence="5">2.3.2.31</ecNumber>
    </recommendedName>
    <alternativeName>
        <fullName evidence="23">RING finger protein 144B</fullName>
    </alternativeName>
</protein>
<sequence>MNGRGRREAAGGSGQKKGRERLGGGRKGRDRGEMERNLIYVERNHIIRSTGIKISAANHPRKQNEVRCMVAMATCSYSVSKNSVDLAIDPLITCRLCLTEVSLQDTYELRDCKCLYCEKCVRQYLQVLITDGSVMNITCPDAQCKKQGRMEADEIEELVDVGLFERYRRLRFQREVDLDPNRTFCPEAGCDTVCHVCSTSASSSIENFKPTPVDCPSCGLQFCSFCKSKWHGPLTCDEVMFNGRQEEAGIPFSSAEDATIKRCPVCHVPIERNDGCAQMMCKRCKHVFCWYCLTSLDDDFLLRHYDKGPCKNKLGHSRASVIWHRTQVVGIFAGFGVLLLVASPFLLLAAPCILCCKCKVCKCCEEDEESLPT</sequence>
<evidence type="ECO:0000256" key="4">
    <source>
        <dbReference type="ARBA" id="ARBA00004906"/>
    </source>
</evidence>
<evidence type="ECO:0000256" key="2">
    <source>
        <dbReference type="ARBA" id="ARBA00004304"/>
    </source>
</evidence>
<evidence type="ECO:0000256" key="22">
    <source>
        <dbReference type="ARBA" id="ARBA00069720"/>
    </source>
</evidence>
<dbReference type="EMBL" id="VSWD01000010">
    <property type="protein sequence ID" value="KAK3091919.1"/>
    <property type="molecule type" value="Genomic_DNA"/>
</dbReference>
<evidence type="ECO:0000256" key="13">
    <source>
        <dbReference type="ARBA" id="ARBA00022786"/>
    </source>
</evidence>
<dbReference type="FunFam" id="3.30.40.10:FF:000051">
    <property type="entry name" value="RBR-type E3 ubiquitin transferase"/>
    <property type="match status" value="1"/>
</dbReference>
<evidence type="ECO:0000256" key="8">
    <source>
        <dbReference type="ARBA" id="ARBA00022692"/>
    </source>
</evidence>
<dbReference type="InterPro" id="IPR044066">
    <property type="entry name" value="TRIAD_supradom"/>
</dbReference>
<dbReference type="Pfam" id="PF01485">
    <property type="entry name" value="IBR"/>
    <property type="match status" value="1"/>
</dbReference>
<organism evidence="29 30">
    <name type="scientific">Pinctada imbricata</name>
    <name type="common">Atlantic pearl-oyster</name>
    <name type="synonym">Pinctada martensii</name>
    <dbReference type="NCBI Taxonomy" id="66713"/>
    <lineage>
        <taxon>Eukaryota</taxon>
        <taxon>Metazoa</taxon>
        <taxon>Spiralia</taxon>
        <taxon>Lophotrochozoa</taxon>
        <taxon>Mollusca</taxon>
        <taxon>Bivalvia</taxon>
        <taxon>Autobranchia</taxon>
        <taxon>Pteriomorphia</taxon>
        <taxon>Pterioida</taxon>
        <taxon>Pterioidea</taxon>
        <taxon>Pteriidae</taxon>
        <taxon>Pinctada</taxon>
    </lineage>
</organism>
<evidence type="ECO:0000256" key="16">
    <source>
        <dbReference type="ARBA" id="ARBA00022989"/>
    </source>
</evidence>
<accession>A0AA88XUB4</accession>
<keyword evidence="9" id="KW-0053">Apoptosis</keyword>
<name>A0AA88XUB4_PINIB</name>
<keyword evidence="7" id="KW-0808">Transferase</keyword>
<evidence type="ECO:0000259" key="27">
    <source>
        <dbReference type="PROSITE" id="PS50089"/>
    </source>
</evidence>
<evidence type="ECO:0000256" key="6">
    <source>
        <dbReference type="ARBA" id="ARBA00022490"/>
    </source>
</evidence>
<dbReference type="CDD" id="cd20349">
    <property type="entry name" value="BRcat_RBR_RNF144"/>
    <property type="match status" value="1"/>
</dbReference>
<dbReference type="PANTHER" id="PTHR11685">
    <property type="entry name" value="RBR FAMILY RING FINGER AND IBR DOMAIN-CONTAINING"/>
    <property type="match status" value="1"/>
</dbReference>
<keyword evidence="15" id="KW-0832">Ubl conjugation</keyword>
<comment type="subcellular location">
    <subcellularLocation>
        <location evidence="3">Cytoplasm</location>
    </subcellularLocation>
    <subcellularLocation>
        <location evidence="2">Mitochondrion membrane</location>
        <topology evidence="2">Single-pass membrane protein</topology>
    </subcellularLocation>
</comment>
<comment type="caution">
    <text evidence="29">The sequence shown here is derived from an EMBL/GenBank/DDBJ whole genome shotgun (WGS) entry which is preliminary data.</text>
</comment>
<dbReference type="SUPFAM" id="SSF57850">
    <property type="entry name" value="RING/U-box"/>
    <property type="match status" value="3"/>
</dbReference>
<keyword evidence="16 26" id="KW-1133">Transmembrane helix</keyword>
<keyword evidence="30" id="KW-1185">Reference proteome</keyword>
<dbReference type="PROSITE" id="PS50089">
    <property type="entry name" value="ZF_RING_2"/>
    <property type="match status" value="1"/>
</dbReference>
<dbReference type="AlphaFoldDB" id="A0AA88XUB4"/>
<dbReference type="GO" id="GO:0006915">
    <property type="term" value="P:apoptotic process"/>
    <property type="evidence" value="ECO:0007669"/>
    <property type="project" value="UniProtKB-KW"/>
</dbReference>
<evidence type="ECO:0000256" key="3">
    <source>
        <dbReference type="ARBA" id="ARBA00004496"/>
    </source>
</evidence>
<keyword evidence="13" id="KW-0833">Ubl conjugation pathway</keyword>
<feature type="region of interest" description="Disordered" evidence="25">
    <location>
        <begin position="1"/>
        <end position="30"/>
    </location>
</feature>
<feature type="domain" description="RING-type" evidence="28">
    <location>
        <begin position="90"/>
        <end position="314"/>
    </location>
</feature>
<evidence type="ECO:0000256" key="18">
    <source>
        <dbReference type="ARBA" id="ARBA00023136"/>
    </source>
</evidence>
<dbReference type="InterPro" id="IPR013083">
    <property type="entry name" value="Znf_RING/FYVE/PHD"/>
</dbReference>
<evidence type="ECO:0000256" key="24">
    <source>
        <dbReference type="PROSITE-ProRule" id="PRU00175"/>
    </source>
</evidence>
<dbReference type="InterPro" id="IPR001841">
    <property type="entry name" value="Znf_RING"/>
</dbReference>
<comment type="subunit">
    <text evidence="21">Interacts with UBE2L3, UBE2L6 and LCMT2, as well as with BAX. Interacts with TBK1; this interaction inhibits TBK1 phosphorylation and 'Lys-63'-linked polyubiquitination.</text>
</comment>
<keyword evidence="10" id="KW-0479">Metal-binding</keyword>